<protein>
    <submittedName>
        <fullName evidence="2">Uncharacterized protein</fullName>
    </submittedName>
</protein>
<gene>
    <name evidence="2" type="ORF">HCN51_57460</name>
</gene>
<evidence type="ECO:0000313" key="3">
    <source>
        <dbReference type="Proteomes" id="UP000696294"/>
    </source>
</evidence>
<organism evidence="2 3">
    <name type="scientific">Nonomuraea composti</name>
    <dbReference type="NCBI Taxonomy" id="2720023"/>
    <lineage>
        <taxon>Bacteria</taxon>
        <taxon>Bacillati</taxon>
        <taxon>Actinomycetota</taxon>
        <taxon>Actinomycetes</taxon>
        <taxon>Streptosporangiales</taxon>
        <taxon>Streptosporangiaceae</taxon>
        <taxon>Nonomuraea</taxon>
    </lineage>
</organism>
<dbReference type="RefSeq" id="WP_168022191.1">
    <property type="nucleotide sequence ID" value="NZ_JAATEP010000124.1"/>
</dbReference>
<evidence type="ECO:0000256" key="1">
    <source>
        <dbReference type="SAM" id="MobiDB-lite"/>
    </source>
</evidence>
<keyword evidence="3" id="KW-1185">Reference proteome</keyword>
<evidence type="ECO:0000313" key="2">
    <source>
        <dbReference type="EMBL" id="NJP98906.1"/>
    </source>
</evidence>
<dbReference type="EMBL" id="JAATEP010000124">
    <property type="protein sequence ID" value="NJP98906.1"/>
    <property type="molecule type" value="Genomic_DNA"/>
</dbReference>
<reference evidence="2 3" key="1">
    <citation type="submission" date="2020-03" db="EMBL/GenBank/DDBJ databases">
        <title>WGS of actinomycetes isolated from Thailand.</title>
        <authorList>
            <person name="Thawai C."/>
        </authorList>
    </citation>
    <scope>NUCLEOTIDE SEQUENCE [LARGE SCALE GENOMIC DNA]</scope>
    <source>
        <strain evidence="2 3">FMUSA5-5</strain>
    </source>
</reference>
<sequence length="96" mass="10128">MRKPAGAGQPIQALSEHPISAAFDELAPPPPLQMPGVVFDPQQGCPERPPRSDFDSLELGLAVGLGGALWPQDPCRQLVSDSPGLKPPIVSELLLL</sequence>
<proteinExistence type="predicted"/>
<dbReference type="Proteomes" id="UP000696294">
    <property type="component" value="Unassembled WGS sequence"/>
</dbReference>
<accession>A0ABX1BMD9</accession>
<name>A0ABX1BMD9_9ACTN</name>
<comment type="caution">
    <text evidence="2">The sequence shown here is derived from an EMBL/GenBank/DDBJ whole genome shotgun (WGS) entry which is preliminary data.</text>
</comment>
<feature type="region of interest" description="Disordered" evidence="1">
    <location>
        <begin position="1"/>
        <end position="53"/>
    </location>
</feature>